<sequence>MKKRFAVCAFATMLATMSIFTPAFAESNSKQSDQQSQERVGVKVSSDPTTISQLAAAAGVTAGPFILRQGGGWPGYYNHNISMGEAGTISVRLVQQGIHTGEQASTRWTLENSSGTVLATTDVKGDKNPYTITFTNVKLGDYNLVWETLNSYDTQGNYYIYAPSGTEVSK</sequence>
<proteinExistence type="predicted"/>
<evidence type="ECO:0000313" key="3">
    <source>
        <dbReference type="Proteomes" id="UP000317180"/>
    </source>
</evidence>
<dbReference type="EMBL" id="BJOD01000138">
    <property type="protein sequence ID" value="GED28840.1"/>
    <property type="molecule type" value="Genomic_DNA"/>
</dbReference>
<keyword evidence="3" id="KW-1185">Reference proteome</keyword>
<dbReference type="GeneID" id="82810877"/>
<feature type="signal peptide" evidence="1">
    <location>
        <begin position="1"/>
        <end position="25"/>
    </location>
</feature>
<gene>
    <name evidence="2" type="ORF">BAG01nite_49420</name>
</gene>
<dbReference type="RefSeq" id="WP_007780564.1">
    <property type="nucleotide sequence ID" value="NZ_BJOD01000138.1"/>
</dbReference>
<organism evidence="2 3">
    <name type="scientific">Brevibacillus agri</name>
    <dbReference type="NCBI Taxonomy" id="51101"/>
    <lineage>
        <taxon>Bacteria</taxon>
        <taxon>Bacillati</taxon>
        <taxon>Bacillota</taxon>
        <taxon>Bacilli</taxon>
        <taxon>Bacillales</taxon>
        <taxon>Paenibacillaceae</taxon>
        <taxon>Brevibacillus</taxon>
    </lineage>
</organism>
<dbReference type="Proteomes" id="UP000317180">
    <property type="component" value="Unassembled WGS sequence"/>
</dbReference>
<comment type="caution">
    <text evidence="2">The sequence shown here is derived from an EMBL/GenBank/DDBJ whole genome shotgun (WGS) entry which is preliminary data.</text>
</comment>
<evidence type="ECO:0000313" key="2">
    <source>
        <dbReference type="EMBL" id="GED28840.1"/>
    </source>
</evidence>
<accession>A0ABQ0T066</accession>
<reference evidence="2 3" key="1">
    <citation type="submission" date="2019-06" db="EMBL/GenBank/DDBJ databases">
        <title>Whole genome shotgun sequence of Brevibacillus agri NBRC 15538.</title>
        <authorList>
            <person name="Hosoyama A."/>
            <person name="Uohara A."/>
            <person name="Ohji S."/>
            <person name="Ichikawa N."/>
        </authorList>
    </citation>
    <scope>NUCLEOTIDE SEQUENCE [LARGE SCALE GENOMIC DNA]</scope>
    <source>
        <strain evidence="2 3">NBRC 15538</strain>
    </source>
</reference>
<evidence type="ECO:0000256" key="1">
    <source>
        <dbReference type="SAM" id="SignalP"/>
    </source>
</evidence>
<name>A0ABQ0T066_9BACL</name>
<feature type="chain" id="PRO_5047517419" evidence="1">
    <location>
        <begin position="26"/>
        <end position="170"/>
    </location>
</feature>
<keyword evidence="1" id="KW-0732">Signal</keyword>
<protein>
    <submittedName>
        <fullName evidence="2">Uncharacterized protein</fullName>
    </submittedName>
</protein>